<protein>
    <submittedName>
        <fullName evidence="1">Uncharacterized protein</fullName>
    </submittedName>
</protein>
<proteinExistence type="predicted"/>
<feature type="non-terminal residue" evidence="1">
    <location>
        <position position="1"/>
    </location>
</feature>
<organism evidence="1 2">
    <name type="scientific">Xenoophorus captivus</name>
    <dbReference type="NCBI Taxonomy" id="1517983"/>
    <lineage>
        <taxon>Eukaryota</taxon>
        <taxon>Metazoa</taxon>
        <taxon>Chordata</taxon>
        <taxon>Craniata</taxon>
        <taxon>Vertebrata</taxon>
        <taxon>Euteleostomi</taxon>
        <taxon>Actinopterygii</taxon>
        <taxon>Neopterygii</taxon>
        <taxon>Teleostei</taxon>
        <taxon>Neoteleostei</taxon>
        <taxon>Acanthomorphata</taxon>
        <taxon>Ovalentaria</taxon>
        <taxon>Atherinomorphae</taxon>
        <taxon>Cyprinodontiformes</taxon>
        <taxon>Goodeidae</taxon>
        <taxon>Xenoophorus</taxon>
    </lineage>
</organism>
<name>A0ABV0RKH4_9TELE</name>
<comment type="caution">
    <text evidence="1">The sequence shown here is derived from an EMBL/GenBank/DDBJ whole genome shotgun (WGS) entry which is preliminary data.</text>
</comment>
<keyword evidence="2" id="KW-1185">Reference proteome</keyword>
<sequence length="269" mass="30497">RDRLIASAEELRIVSQAISSVSQELAVLIDDLSSLSSFAEMNEALRLLYPESRTALPSKSFRAFSTIMCGHPKIGGERIPSLNWYEDNNFKSLLGINGTEDEVLDSNNKTTPFCRSLIQSLESNPLSRIVWRGIKPLFIGKLLYTPDTPAVRQIMKEVNKTFEDLQILQDLNDAWIEVGPQIKNYMETSVEIRLLQDLLRRPEIAVMVNMRLENTTWTASRLARFLSTPSPDNLRKPEAPLTWLDVYNNIGSTIGILAQVTKVFHIHHC</sequence>
<dbReference type="EMBL" id="JAHRIN010050649">
    <property type="protein sequence ID" value="MEQ2208675.1"/>
    <property type="molecule type" value="Genomic_DNA"/>
</dbReference>
<evidence type="ECO:0000313" key="1">
    <source>
        <dbReference type="EMBL" id="MEQ2208675.1"/>
    </source>
</evidence>
<accession>A0ABV0RKH4</accession>
<evidence type="ECO:0000313" key="2">
    <source>
        <dbReference type="Proteomes" id="UP001434883"/>
    </source>
</evidence>
<dbReference type="Proteomes" id="UP001434883">
    <property type="component" value="Unassembled WGS sequence"/>
</dbReference>
<reference evidence="1 2" key="1">
    <citation type="submission" date="2021-06" db="EMBL/GenBank/DDBJ databases">
        <authorList>
            <person name="Palmer J.M."/>
        </authorList>
    </citation>
    <scope>NUCLEOTIDE SEQUENCE [LARGE SCALE GENOMIC DNA]</scope>
    <source>
        <strain evidence="1 2">XC_2019</strain>
        <tissue evidence="1">Muscle</tissue>
    </source>
</reference>
<gene>
    <name evidence="1" type="ORF">XENOCAPTIV_010981</name>
</gene>